<evidence type="ECO:0000313" key="6">
    <source>
        <dbReference type="EMBL" id="KAE8236917.1"/>
    </source>
</evidence>
<comment type="similarity">
    <text evidence="4">Belongs to the protein kinase superfamily.</text>
</comment>
<protein>
    <submittedName>
        <fullName evidence="6">Uncharacterized protein</fullName>
    </submittedName>
</protein>
<dbReference type="PANTHER" id="PTHR24055">
    <property type="entry name" value="MITOGEN-ACTIVATED PROTEIN KINASE"/>
    <property type="match status" value="1"/>
</dbReference>
<dbReference type="SUPFAM" id="SSF56112">
    <property type="entry name" value="Protein kinase-like (PK-like)"/>
    <property type="match status" value="1"/>
</dbReference>
<accession>A0A177T1E3</accession>
<dbReference type="PROSITE" id="PS00108">
    <property type="entry name" value="PROTEIN_KINASE_ST"/>
    <property type="match status" value="1"/>
</dbReference>
<dbReference type="SMART" id="SM00220">
    <property type="entry name" value="S_TKc"/>
    <property type="match status" value="1"/>
</dbReference>
<keyword evidence="1 4" id="KW-0418">Kinase</keyword>
<dbReference type="PROSITE" id="PS00107">
    <property type="entry name" value="PROTEIN_KINASE_ATP"/>
    <property type="match status" value="1"/>
</dbReference>
<evidence type="ECO:0000256" key="1">
    <source>
        <dbReference type="ARBA" id="ARBA00022527"/>
    </source>
</evidence>
<keyword evidence="1 4" id="KW-0808">Transferase</keyword>
<dbReference type="InterPro" id="IPR008271">
    <property type="entry name" value="Ser/Thr_kinase_AS"/>
</dbReference>
<dbReference type="GO" id="GO:0004674">
    <property type="term" value="F:protein serine/threonine kinase activity"/>
    <property type="evidence" value="ECO:0007669"/>
    <property type="project" value="UniProtKB-KW"/>
</dbReference>
<evidence type="ECO:0000256" key="5">
    <source>
        <dbReference type="SAM" id="MobiDB-lite"/>
    </source>
</evidence>
<keyword evidence="1 4" id="KW-0723">Serine/threonine-protein kinase</keyword>
<dbReference type="InterPro" id="IPR017441">
    <property type="entry name" value="Protein_kinase_ATP_BS"/>
</dbReference>
<dbReference type="InterPro" id="IPR050117">
    <property type="entry name" value="MAPK"/>
</dbReference>
<feature type="region of interest" description="Disordered" evidence="5">
    <location>
        <begin position="1"/>
        <end position="85"/>
    </location>
</feature>
<dbReference type="Proteomes" id="UP000077521">
    <property type="component" value="Unassembled WGS sequence"/>
</dbReference>
<dbReference type="Pfam" id="PF00069">
    <property type="entry name" value="Pkinase"/>
    <property type="match status" value="1"/>
</dbReference>
<name>A0A177T1E3_9BASI</name>
<sequence>MATPSRASVLVPDPSDATRLALSPDSKNSRVQQRPRRPRSGQPAQPAPKRARAVDCPDVKDTAADVVPESPEEEDADDDVPIGLPRNSWVAPPEWRACGRYRRSSKAEVLGEGAYARVVRVVDTFGGPDRARKRQEYDDDGPSKQLLFEVRTLLRLQKCKGFVELIDICHRRGKIDIIMPIYWGSLDDLIGQELGGLQHETARNLTMQLLLAVGAMHRLGLAHLDIKPGNILLNAAGTLHISDFGKAAEVGTTAEAGTVGTVGYSAPECLIGMAQATFQSDVWSTGCVVAEMYRGRSLFSAEDGLGSMKEILRFTGHPGGRIFSRNSFTKNTTLLPTTYSSFRADGRERLMDLPVHAISLIIAMLRLEPMQRPHVATLFQHSLFTEVIMPDRMPSSSP</sequence>
<evidence type="ECO:0000256" key="4">
    <source>
        <dbReference type="RuleBase" id="RU000304"/>
    </source>
</evidence>
<proteinExistence type="inferred from homology"/>
<reference evidence="6" key="2">
    <citation type="journal article" date="2019" name="IMA Fungus">
        <title>Genome sequencing and comparison of five Tilletia species to identify candidate genes for the detection of regulated species infecting wheat.</title>
        <authorList>
            <person name="Nguyen H.D.T."/>
            <person name="Sultana T."/>
            <person name="Kesanakurti P."/>
            <person name="Hambleton S."/>
        </authorList>
    </citation>
    <scope>NUCLEOTIDE SEQUENCE</scope>
    <source>
        <strain evidence="6">DAOMC 236416</strain>
    </source>
</reference>
<gene>
    <name evidence="6" type="ORF">A4X13_0g8985</name>
</gene>
<dbReference type="InterPro" id="IPR011009">
    <property type="entry name" value="Kinase-like_dom_sf"/>
</dbReference>
<dbReference type="AlphaFoldDB" id="A0A177T1E3"/>
<feature type="compositionally biased region" description="Basic and acidic residues" evidence="5">
    <location>
        <begin position="52"/>
        <end position="63"/>
    </location>
</feature>
<reference evidence="6" key="1">
    <citation type="submission" date="2016-04" db="EMBL/GenBank/DDBJ databases">
        <authorList>
            <person name="Nguyen H.D."/>
            <person name="Samba Siva P."/>
            <person name="Cullis J."/>
            <person name="Levesque C.A."/>
            <person name="Hambleton S."/>
        </authorList>
    </citation>
    <scope>NUCLEOTIDE SEQUENCE</scope>
    <source>
        <strain evidence="6">DAOMC 236416</strain>
    </source>
</reference>
<evidence type="ECO:0000256" key="2">
    <source>
        <dbReference type="ARBA" id="ARBA00022741"/>
    </source>
</evidence>
<evidence type="ECO:0000313" key="7">
    <source>
        <dbReference type="Proteomes" id="UP000077521"/>
    </source>
</evidence>
<keyword evidence="3 4" id="KW-0067">ATP-binding</keyword>
<dbReference type="GO" id="GO:0005524">
    <property type="term" value="F:ATP binding"/>
    <property type="evidence" value="ECO:0007669"/>
    <property type="project" value="UniProtKB-UniRule"/>
</dbReference>
<keyword evidence="7" id="KW-1185">Reference proteome</keyword>
<keyword evidence="2 4" id="KW-0547">Nucleotide-binding</keyword>
<organism evidence="6 7">
    <name type="scientific">Tilletia indica</name>
    <dbReference type="NCBI Taxonomy" id="43049"/>
    <lineage>
        <taxon>Eukaryota</taxon>
        <taxon>Fungi</taxon>
        <taxon>Dikarya</taxon>
        <taxon>Basidiomycota</taxon>
        <taxon>Ustilaginomycotina</taxon>
        <taxon>Exobasidiomycetes</taxon>
        <taxon>Tilletiales</taxon>
        <taxon>Tilletiaceae</taxon>
        <taxon>Tilletia</taxon>
    </lineage>
</organism>
<dbReference type="PROSITE" id="PS50011">
    <property type="entry name" value="PROTEIN_KINASE_DOM"/>
    <property type="match status" value="1"/>
</dbReference>
<comment type="caution">
    <text evidence="6">The sequence shown here is derived from an EMBL/GenBank/DDBJ whole genome shotgun (WGS) entry which is preliminary data.</text>
</comment>
<feature type="compositionally biased region" description="Acidic residues" evidence="5">
    <location>
        <begin position="70"/>
        <end position="80"/>
    </location>
</feature>
<evidence type="ECO:0000256" key="3">
    <source>
        <dbReference type="ARBA" id="ARBA00022840"/>
    </source>
</evidence>
<dbReference type="EMBL" id="LWDF02002006">
    <property type="protein sequence ID" value="KAE8236917.1"/>
    <property type="molecule type" value="Genomic_DNA"/>
</dbReference>
<dbReference type="InterPro" id="IPR000719">
    <property type="entry name" value="Prot_kinase_dom"/>
</dbReference>
<dbReference type="Gene3D" id="3.30.200.20">
    <property type="entry name" value="Phosphorylase Kinase, domain 1"/>
    <property type="match status" value="1"/>
</dbReference>
<dbReference type="Gene3D" id="1.10.510.10">
    <property type="entry name" value="Transferase(Phosphotransferase) domain 1"/>
    <property type="match status" value="1"/>
</dbReference>